<keyword evidence="2" id="KW-0812">Transmembrane</keyword>
<name>A0A7S0X0G7_9CHLO</name>
<evidence type="ECO:0000256" key="2">
    <source>
        <dbReference type="SAM" id="Phobius"/>
    </source>
</evidence>
<dbReference type="SUPFAM" id="SSF56300">
    <property type="entry name" value="Metallo-dependent phosphatases"/>
    <property type="match status" value="1"/>
</dbReference>
<dbReference type="PANTHER" id="PTHR46546:SF4">
    <property type="entry name" value="SHEWANELLA-LIKE PROTEIN PHOSPHATASE 1"/>
    <property type="match status" value="1"/>
</dbReference>
<protein>
    <recommendedName>
        <fullName evidence="3">Calcineurin-like phosphoesterase domain-containing protein</fullName>
    </recommendedName>
</protein>
<accession>A0A7S0X0G7</accession>
<sequence>MYPDTLPNLMSNRHSPSKVDWAGVARFVVLLTLLLAGAWYFWDDEMSGSGFGLGQPSSSRRSTIQHSQRISQVIATDTPDSHAQPDRSQPQTEASSSQAGGSQAHATTDTEGDTESMGAAALTDYDRVLVMADMHGDLDQSKATLRLLGAINEDGSWSGGRALLVQTGDLVDRGPNSLGVLDFFESLKAQASAAGGRVVTLLGNHELMLLMGDTRYFNRQELVSLAADGTAGKEGAAAAKARATNTRAAQAAGLAALAALTAPAGKYGRVIRHRPLAHISHLGPTHGAKSGACDMLMIHAAALPWMVDLVNATRVTAMPTVTAVGHREMLSQPVTGFSSDEADECLGQLLSHGRKLAVVQDDRPALQLPARLASGVQIVDAWNTAVTAALASCDKRTCVKEGSTAAALLGGKGAVWDRSYVSAEEEQVCDTVAAVTAALGVGRIVVGHTIVEGGRIANRCGGALLMLDLGVSTAYGGKPGEVAGLECRRIEGAMGSAHGRTLLDDTSGFDAVDQDLVEAEEGWLQAEDVSHDDFALEGLQGSEALGSLRKLAAAAGDGGGGAGDGTEEWGLYVHYGGSKPVSELLPLKGRHQAV</sequence>
<reference evidence="4" key="1">
    <citation type="submission" date="2021-01" db="EMBL/GenBank/DDBJ databases">
        <authorList>
            <person name="Corre E."/>
            <person name="Pelletier E."/>
            <person name="Niang G."/>
            <person name="Scheremetjew M."/>
            <person name="Finn R."/>
            <person name="Kale V."/>
            <person name="Holt S."/>
            <person name="Cochrane G."/>
            <person name="Meng A."/>
            <person name="Brown T."/>
            <person name="Cohen L."/>
        </authorList>
    </citation>
    <scope>NUCLEOTIDE SEQUENCE</scope>
    <source>
        <strain evidence="4">SAG 11-49</strain>
    </source>
</reference>
<dbReference type="Pfam" id="PF00149">
    <property type="entry name" value="Metallophos"/>
    <property type="match status" value="1"/>
</dbReference>
<feature type="domain" description="Calcineurin-like phosphoesterase" evidence="3">
    <location>
        <begin position="127"/>
        <end position="212"/>
    </location>
</feature>
<feature type="compositionally biased region" description="Low complexity" evidence="1">
    <location>
        <begin position="94"/>
        <end position="106"/>
    </location>
</feature>
<dbReference type="AlphaFoldDB" id="A0A7S0X0G7"/>
<gene>
    <name evidence="4" type="ORF">CLEI1391_LOCUS17172</name>
</gene>
<dbReference type="InterPro" id="IPR004843">
    <property type="entry name" value="Calcineurin-like_PHP"/>
</dbReference>
<feature type="region of interest" description="Disordered" evidence="1">
    <location>
        <begin position="77"/>
        <end position="116"/>
    </location>
</feature>
<keyword evidence="2" id="KW-0472">Membrane</keyword>
<proteinExistence type="predicted"/>
<feature type="transmembrane region" description="Helical" evidence="2">
    <location>
        <begin position="21"/>
        <end position="42"/>
    </location>
</feature>
<evidence type="ECO:0000259" key="3">
    <source>
        <dbReference type="Pfam" id="PF00149"/>
    </source>
</evidence>
<dbReference type="PANTHER" id="PTHR46546">
    <property type="entry name" value="SHEWANELLA-LIKE PROTEIN PHOSPHATASE 1"/>
    <property type="match status" value="1"/>
</dbReference>
<dbReference type="InterPro" id="IPR029052">
    <property type="entry name" value="Metallo-depent_PP-like"/>
</dbReference>
<dbReference type="GO" id="GO:0016787">
    <property type="term" value="F:hydrolase activity"/>
    <property type="evidence" value="ECO:0007669"/>
    <property type="project" value="InterPro"/>
</dbReference>
<evidence type="ECO:0000256" key="1">
    <source>
        <dbReference type="SAM" id="MobiDB-lite"/>
    </source>
</evidence>
<dbReference type="EMBL" id="HBFB01030688">
    <property type="protein sequence ID" value="CAD8692989.1"/>
    <property type="molecule type" value="Transcribed_RNA"/>
</dbReference>
<evidence type="ECO:0000313" key="4">
    <source>
        <dbReference type="EMBL" id="CAD8692989.1"/>
    </source>
</evidence>
<dbReference type="Gene3D" id="3.60.21.10">
    <property type="match status" value="1"/>
</dbReference>
<organism evidence="4">
    <name type="scientific">Chlamydomonas leiostraca</name>
    <dbReference type="NCBI Taxonomy" id="1034604"/>
    <lineage>
        <taxon>Eukaryota</taxon>
        <taxon>Viridiplantae</taxon>
        <taxon>Chlorophyta</taxon>
        <taxon>core chlorophytes</taxon>
        <taxon>Chlorophyceae</taxon>
        <taxon>CS clade</taxon>
        <taxon>Chlamydomonadales</taxon>
        <taxon>Chlamydomonadaceae</taxon>
        <taxon>Chlamydomonas</taxon>
    </lineage>
</organism>
<keyword evidence="2" id="KW-1133">Transmembrane helix</keyword>